<evidence type="ECO:0000256" key="6">
    <source>
        <dbReference type="ARBA" id="ARBA00023125"/>
    </source>
</evidence>
<proteinExistence type="predicted"/>
<feature type="domain" description="Homeobox" evidence="14">
    <location>
        <begin position="220"/>
        <end position="280"/>
    </location>
</feature>
<keyword evidence="5 10" id="KW-0440">LIM domain</keyword>
<dbReference type="FunFam" id="1.10.10.60:FF:000075">
    <property type="entry name" value="LIM/homeobox protein Lhx1"/>
    <property type="match status" value="1"/>
</dbReference>
<dbReference type="Pfam" id="PF00046">
    <property type="entry name" value="Homeodomain"/>
    <property type="match status" value="1"/>
</dbReference>
<dbReference type="AlphaFoldDB" id="E9HPF7"/>
<reference evidence="15 16" key="1">
    <citation type="journal article" date="2011" name="Science">
        <title>The ecoresponsive genome of Daphnia pulex.</title>
        <authorList>
            <person name="Colbourne J.K."/>
            <person name="Pfrender M.E."/>
            <person name="Gilbert D."/>
            <person name="Thomas W.K."/>
            <person name="Tucker A."/>
            <person name="Oakley T.H."/>
            <person name="Tokishita S."/>
            <person name="Aerts A."/>
            <person name="Arnold G.J."/>
            <person name="Basu M.K."/>
            <person name="Bauer D.J."/>
            <person name="Caceres C.E."/>
            <person name="Carmel L."/>
            <person name="Casola C."/>
            <person name="Choi J.H."/>
            <person name="Detter J.C."/>
            <person name="Dong Q."/>
            <person name="Dusheyko S."/>
            <person name="Eads B.D."/>
            <person name="Frohlich T."/>
            <person name="Geiler-Samerotte K.A."/>
            <person name="Gerlach D."/>
            <person name="Hatcher P."/>
            <person name="Jogdeo S."/>
            <person name="Krijgsveld J."/>
            <person name="Kriventseva E.V."/>
            <person name="Kultz D."/>
            <person name="Laforsch C."/>
            <person name="Lindquist E."/>
            <person name="Lopez J."/>
            <person name="Manak J.R."/>
            <person name="Muller J."/>
            <person name="Pangilinan J."/>
            <person name="Patwardhan R.P."/>
            <person name="Pitluck S."/>
            <person name="Pritham E.J."/>
            <person name="Rechtsteiner A."/>
            <person name="Rho M."/>
            <person name="Rogozin I.B."/>
            <person name="Sakarya O."/>
            <person name="Salamov A."/>
            <person name="Schaack S."/>
            <person name="Shapiro H."/>
            <person name="Shiga Y."/>
            <person name="Skalitzky C."/>
            <person name="Smith Z."/>
            <person name="Souvorov A."/>
            <person name="Sung W."/>
            <person name="Tang Z."/>
            <person name="Tsuchiya D."/>
            <person name="Tu H."/>
            <person name="Vos H."/>
            <person name="Wang M."/>
            <person name="Wolf Y.I."/>
            <person name="Yamagata H."/>
            <person name="Yamada T."/>
            <person name="Ye Y."/>
            <person name="Shaw J.R."/>
            <person name="Andrews J."/>
            <person name="Crease T.J."/>
            <person name="Tang H."/>
            <person name="Lucas S.M."/>
            <person name="Robertson H.M."/>
            <person name="Bork P."/>
            <person name="Koonin E.V."/>
            <person name="Zdobnov E.M."/>
            <person name="Grigoriev I.V."/>
            <person name="Lynch M."/>
            <person name="Boore J.L."/>
        </authorList>
    </citation>
    <scope>NUCLEOTIDE SEQUENCE [LARGE SCALE GENOMIC DNA]</scope>
</reference>
<evidence type="ECO:0000256" key="9">
    <source>
        <dbReference type="PROSITE-ProRule" id="PRU00108"/>
    </source>
</evidence>
<dbReference type="CDD" id="cd09375">
    <property type="entry name" value="LIM2_Lhx1_Lhx5"/>
    <property type="match status" value="1"/>
</dbReference>
<dbReference type="Gene3D" id="2.10.110.10">
    <property type="entry name" value="Cysteine Rich Protein"/>
    <property type="match status" value="2"/>
</dbReference>
<dbReference type="OMA" id="TNQHNIG"/>
<feature type="domain" description="LIM zinc-binding" evidence="13">
    <location>
        <begin position="59"/>
        <end position="121"/>
    </location>
</feature>
<evidence type="ECO:0000256" key="1">
    <source>
        <dbReference type="ARBA" id="ARBA00004123"/>
    </source>
</evidence>
<dbReference type="InterPro" id="IPR009057">
    <property type="entry name" value="Homeodomain-like_sf"/>
</dbReference>
<evidence type="ECO:0000256" key="3">
    <source>
        <dbReference type="ARBA" id="ARBA00022737"/>
    </source>
</evidence>
<dbReference type="PROSITE" id="PS50071">
    <property type="entry name" value="HOMEOBOX_2"/>
    <property type="match status" value="1"/>
</dbReference>
<dbReference type="STRING" id="6669.E9HPF7"/>
<dbReference type="PROSITE" id="PS50023">
    <property type="entry name" value="LIM_DOMAIN_2"/>
    <property type="match status" value="2"/>
</dbReference>
<dbReference type="Proteomes" id="UP000000305">
    <property type="component" value="Unassembled WGS sequence"/>
</dbReference>
<evidence type="ECO:0000256" key="10">
    <source>
        <dbReference type="PROSITE-ProRule" id="PRU00125"/>
    </source>
</evidence>
<dbReference type="InParanoid" id="E9HPF7"/>
<keyword evidence="7 9" id="KW-0371">Homeobox</keyword>
<evidence type="ECO:0000313" key="16">
    <source>
        <dbReference type="Proteomes" id="UP000000305"/>
    </source>
</evidence>
<dbReference type="HOGENOM" id="CLU_027802_2_1_1"/>
<accession>E9HPF7</accession>
<dbReference type="InterPro" id="IPR049619">
    <property type="entry name" value="Lhx1/5_LIM2"/>
</dbReference>
<gene>
    <name evidence="15" type="ORF">DAPPUDRAFT_11288</name>
</gene>
<dbReference type="CDD" id="cd00086">
    <property type="entry name" value="homeodomain"/>
    <property type="match status" value="1"/>
</dbReference>
<evidence type="ECO:0000256" key="8">
    <source>
        <dbReference type="ARBA" id="ARBA00023242"/>
    </source>
</evidence>
<dbReference type="Gene3D" id="1.10.10.60">
    <property type="entry name" value="Homeodomain-like"/>
    <property type="match status" value="1"/>
</dbReference>
<protein>
    <submittedName>
        <fullName evidence="15">Uncharacterized protein</fullName>
    </submittedName>
</protein>
<dbReference type="GO" id="GO:0000977">
    <property type="term" value="F:RNA polymerase II transcription regulatory region sequence-specific DNA binding"/>
    <property type="evidence" value="ECO:0000318"/>
    <property type="project" value="GO_Central"/>
</dbReference>
<keyword evidence="3" id="KW-0677">Repeat</keyword>
<dbReference type="FunFam" id="2.10.110.10:FF:000046">
    <property type="entry name" value="LIM/homeobox protein Lhx1"/>
    <property type="match status" value="1"/>
</dbReference>
<dbReference type="SUPFAM" id="SSF46689">
    <property type="entry name" value="Homeodomain-like"/>
    <property type="match status" value="1"/>
</dbReference>
<evidence type="ECO:0000259" key="13">
    <source>
        <dbReference type="PROSITE" id="PS50023"/>
    </source>
</evidence>
<dbReference type="GO" id="GO:0030182">
    <property type="term" value="P:neuron differentiation"/>
    <property type="evidence" value="ECO:0000318"/>
    <property type="project" value="GO_Central"/>
</dbReference>
<dbReference type="GO" id="GO:0006357">
    <property type="term" value="P:regulation of transcription by RNA polymerase II"/>
    <property type="evidence" value="ECO:0000318"/>
    <property type="project" value="GO_Central"/>
</dbReference>
<keyword evidence="16" id="KW-1185">Reference proteome</keyword>
<evidence type="ECO:0000256" key="12">
    <source>
        <dbReference type="SAM" id="MobiDB-lite"/>
    </source>
</evidence>
<evidence type="ECO:0000256" key="4">
    <source>
        <dbReference type="ARBA" id="ARBA00022833"/>
    </source>
</evidence>
<keyword evidence="2 10" id="KW-0479">Metal-binding</keyword>
<feature type="compositionally biased region" description="Basic and acidic residues" evidence="12">
    <location>
        <begin position="200"/>
        <end position="214"/>
    </location>
</feature>
<name>E9HPF7_DAPPU</name>
<dbReference type="PANTHER" id="PTHR24208:SF105">
    <property type="entry name" value="DLIM1"/>
    <property type="match status" value="1"/>
</dbReference>
<keyword evidence="6 9" id="KW-0238">DNA-binding</keyword>
<dbReference type="Pfam" id="PF00412">
    <property type="entry name" value="LIM"/>
    <property type="match status" value="2"/>
</dbReference>
<dbReference type="PhylomeDB" id="E9HPF7"/>
<dbReference type="InterPro" id="IPR001781">
    <property type="entry name" value="Znf_LIM"/>
</dbReference>
<dbReference type="EMBL" id="GL732705">
    <property type="protein sequence ID" value="EFX66374.1"/>
    <property type="molecule type" value="Genomic_DNA"/>
</dbReference>
<organism evidence="15 16">
    <name type="scientific">Daphnia pulex</name>
    <name type="common">Water flea</name>
    <dbReference type="NCBI Taxonomy" id="6669"/>
    <lineage>
        <taxon>Eukaryota</taxon>
        <taxon>Metazoa</taxon>
        <taxon>Ecdysozoa</taxon>
        <taxon>Arthropoda</taxon>
        <taxon>Crustacea</taxon>
        <taxon>Branchiopoda</taxon>
        <taxon>Diplostraca</taxon>
        <taxon>Cladocera</taxon>
        <taxon>Anomopoda</taxon>
        <taxon>Daphniidae</taxon>
        <taxon>Daphnia</taxon>
    </lineage>
</organism>
<dbReference type="PROSITE" id="PS00478">
    <property type="entry name" value="LIM_DOMAIN_1"/>
    <property type="match status" value="2"/>
</dbReference>
<dbReference type="InterPro" id="IPR050453">
    <property type="entry name" value="LIM_Homeobox_TF"/>
</dbReference>
<feature type="non-terminal residue" evidence="15">
    <location>
        <position position="349"/>
    </location>
</feature>
<keyword evidence="4 10" id="KW-0862">Zinc</keyword>
<evidence type="ECO:0000256" key="2">
    <source>
        <dbReference type="ARBA" id="ARBA00022723"/>
    </source>
</evidence>
<feature type="DNA-binding region" description="Homeobox" evidence="9">
    <location>
        <begin position="222"/>
        <end position="281"/>
    </location>
</feature>
<dbReference type="SMART" id="SM00132">
    <property type="entry name" value="LIM"/>
    <property type="match status" value="2"/>
</dbReference>
<evidence type="ECO:0000259" key="14">
    <source>
        <dbReference type="PROSITE" id="PS50071"/>
    </source>
</evidence>
<dbReference type="GO" id="GO:0008270">
    <property type="term" value="F:zinc ion binding"/>
    <property type="evidence" value="ECO:0007669"/>
    <property type="project" value="InterPro"/>
</dbReference>
<evidence type="ECO:0000256" key="5">
    <source>
        <dbReference type="ARBA" id="ARBA00023038"/>
    </source>
</evidence>
<dbReference type="OrthoDB" id="10068367at2759"/>
<comment type="subcellular location">
    <subcellularLocation>
        <location evidence="1 9 11">Nucleus</location>
    </subcellularLocation>
</comment>
<dbReference type="GO" id="GO:0005634">
    <property type="term" value="C:nucleus"/>
    <property type="evidence" value="ECO:0000318"/>
    <property type="project" value="GO_Central"/>
</dbReference>
<keyword evidence="8 9" id="KW-0539">Nucleus</keyword>
<feature type="non-terminal residue" evidence="15">
    <location>
        <position position="1"/>
    </location>
</feature>
<feature type="domain" description="LIM zinc-binding" evidence="13">
    <location>
        <begin position="1"/>
        <end position="58"/>
    </location>
</feature>
<feature type="region of interest" description="Disordered" evidence="12">
    <location>
        <begin position="136"/>
        <end position="228"/>
    </location>
</feature>
<dbReference type="InterPro" id="IPR001356">
    <property type="entry name" value="HD"/>
</dbReference>
<dbReference type="eggNOG" id="KOG0490">
    <property type="taxonomic scope" value="Eukaryota"/>
</dbReference>
<dbReference type="FunFam" id="2.10.110.10:FF:000006">
    <property type="entry name" value="LIM homeobox transcription factor 1-beta"/>
    <property type="match status" value="1"/>
</dbReference>
<dbReference type="PANTHER" id="PTHR24208">
    <property type="entry name" value="LIM/HOMEOBOX PROTEIN LHX"/>
    <property type="match status" value="1"/>
</dbReference>
<dbReference type="GO" id="GO:0000981">
    <property type="term" value="F:DNA-binding transcription factor activity, RNA polymerase II-specific"/>
    <property type="evidence" value="ECO:0000318"/>
    <property type="project" value="GO_Central"/>
</dbReference>
<dbReference type="SUPFAM" id="SSF57716">
    <property type="entry name" value="Glucocorticoid receptor-like (DNA-binding domain)"/>
    <property type="match status" value="2"/>
</dbReference>
<dbReference type="KEGG" id="dpx:DAPPUDRAFT_11288"/>
<sequence>CAGCDRAILDKFLLTVLDRTWHAECVRCADCRNILAERCFSRDGKLYCRTDFFRRYGTKCGGCGQGLSPTDLVRKARDKVYHLRCFTCALCRRQLSTGEELYLLDDARFLCKEDFIRGKAAPANITSLSSPICGRADEDGLTMPSPNRPLTPMTQGLIIAPPPSSDGIVIKTQRPSTPSNTIDDKDGNDSEGSVDGDGEGESRSDNPSESKSPDEGGAGSKRRGPRTTIKAKQLEILKNAFSQTPKPTRHIREQLAKETGLPMRVIQVWFQNKRSKERRLKQLTSMGLRPYFGASRKLRGFPVSPGMDDGSGVVGGFNPYFDPKYAADFAYGGAPGGPHPHFGLHSHGP</sequence>
<dbReference type="CDD" id="cd09367">
    <property type="entry name" value="LIM1_Lhx1_Lhx5"/>
    <property type="match status" value="1"/>
</dbReference>
<dbReference type="SMART" id="SM00389">
    <property type="entry name" value="HOX"/>
    <property type="match status" value="1"/>
</dbReference>
<evidence type="ECO:0000256" key="7">
    <source>
        <dbReference type="ARBA" id="ARBA00023155"/>
    </source>
</evidence>
<dbReference type="PROSITE" id="PS00027">
    <property type="entry name" value="HOMEOBOX_1"/>
    <property type="match status" value="1"/>
</dbReference>
<evidence type="ECO:0000313" key="15">
    <source>
        <dbReference type="EMBL" id="EFX66374.1"/>
    </source>
</evidence>
<evidence type="ECO:0000256" key="11">
    <source>
        <dbReference type="RuleBase" id="RU000682"/>
    </source>
</evidence>
<dbReference type="InterPro" id="IPR017970">
    <property type="entry name" value="Homeobox_CS"/>
</dbReference>
<dbReference type="FunCoup" id="E9HPF7">
    <property type="interactions" value="103"/>
</dbReference>
<dbReference type="InterPro" id="IPR049618">
    <property type="entry name" value="Lhx1/5_LIM1"/>
</dbReference>